<dbReference type="EMBL" id="CP081201">
    <property type="protein sequence ID" value="UXZ97262.1"/>
    <property type="molecule type" value="Genomic_DNA"/>
</dbReference>
<proteinExistence type="predicted"/>
<gene>
    <name evidence="1" type="ORF">K3169_04995</name>
</gene>
<dbReference type="RefSeq" id="WP_263270419.1">
    <property type="nucleotide sequence ID" value="NZ_CP081201.1"/>
</dbReference>
<accession>A0ABY6FH55</accession>
<organism evidence="1 2">
    <name type="scientific">Pseudomonas phytophila</name>
    <dbReference type="NCBI Taxonomy" id="2867264"/>
    <lineage>
        <taxon>Bacteria</taxon>
        <taxon>Pseudomonadati</taxon>
        <taxon>Pseudomonadota</taxon>
        <taxon>Gammaproteobacteria</taxon>
        <taxon>Pseudomonadales</taxon>
        <taxon>Pseudomonadaceae</taxon>
        <taxon>Pseudomonas</taxon>
    </lineage>
</organism>
<evidence type="ECO:0000313" key="2">
    <source>
        <dbReference type="Proteomes" id="UP001063228"/>
    </source>
</evidence>
<keyword evidence="2" id="KW-1185">Reference proteome</keyword>
<protein>
    <submittedName>
        <fullName evidence="1">Uncharacterized protein</fullName>
    </submittedName>
</protein>
<evidence type="ECO:0000313" key="1">
    <source>
        <dbReference type="EMBL" id="UXZ97262.1"/>
    </source>
</evidence>
<reference evidence="1" key="1">
    <citation type="submission" date="2021-08" db="EMBL/GenBank/DDBJ databases">
        <title>Complete genome sequence of Pseudomonas phytophila.</title>
        <authorList>
            <person name="Weir B.S."/>
            <person name="Templeton M.D."/>
            <person name="Arshed S."/>
            <person name="Andersen M.T."/>
            <person name="Jayaraman J."/>
        </authorList>
    </citation>
    <scope>NUCLEOTIDE SEQUENCE</scope>
    <source>
        <strain evidence="1">ICMP 23753</strain>
    </source>
</reference>
<name>A0ABY6FH55_9PSED</name>
<sequence length="176" mass="20247">MPADHPAPFTYGGVQYHFDHLEPMTMKLTLAQGVVIYAEIRYKTHCYTRELDPGELAADLVRHDDQYGNERYFCPVRYALSHQLFNWIGAWCYQLCIYQPKHGENYIIVETSAGQSVKVAFSIEKHDHIPTGLMIWIKTTHPYNKSTPVKATRSNSFPFNTLAKSMAHKGTRPNKK</sequence>
<dbReference type="Proteomes" id="UP001063228">
    <property type="component" value="Chromosome"/>
</dbReference>